<feature type="domain" description="Methyltransferase" evidence="3">
    <location>
        <begin position="61"/>
        <end position="157"/>
    </location>
</feature>
<dbReference type="Gene3D" id="3.40.50.150">
    <property type="entry name" value="Vaccinia Virus protein VP39"/>
    <property type="match status" value="1"/>
</dbReference>
<dbReference type="RefSeq" id="WP_014054486.1">
    <property type="nucleotide sequence ID" value="NC_015957.1"/>
</dbReference>
<evidence type="ECO:0000313" key="4">
    <source>
        <dbReference type="EMBL" id="AEM80974.1"/>
    </source>
</evidence>
<dbReference type="SUPFAM" id="SSF53335">
    <property type="entry name" value="S-adenosyl-L-methionine-dependent methyltransferases"/>
    <property type="match status" value="1"/>
</dbReference>
<keyword evidence="5" id="KW-1185">Reference proteome</keyword>
<dbReference type="PANTHER" id="PTHR43861:SF1">
    <property type="entry name" value="TRANS-ACONITATE 2-METHYLTRANSFERASE"/>
    <property type="match status" value="1"/>
</dbReference>
<dbReference type="Proteomes" id="UP000008703">
    <property type="component" value="Chromosome"/>
</dbReference>
<keyword evidence="1 4" id="KW-0489">Methyltransferase</keyword>
<dbReference type="HOGENOM" id="CLU_066439_1_0_11"/>
<dbReference type="InterPro" id="IPR041698">
    <property type="entry name" value="Methyltransf_25"/>
</dbReference>
<dbReference type="Pfam" id="PF13649">
    <property type="entry name" value="Methyltransf_25"/>
    <property type="match status" value="1"/>
</dbReference>
<dbReference type="PANTHER" id="PTHR43861">
    <property type="entry name" value="TRANS-ACONITATE 2-METHYLTRANSFERASE-RELATED"/>
    <property type="match status" value="1"/>
</dbReference>
<evidence type="ECO:0000313" key="5">
    <source>
        <dbReference type="Proteomes" id="UP000008703"/>
    </source>
</evidence>
<dbReference type="KEGG" id="svl:Strvi_1220"/>
<gene>
    <name evidence="4" type="ORF">Strvi_1220</name>
</gene>
<evidence type="ECO:0000259" key="3">
    <source>
        <dbReference type="Pfam" id="PF13649"/>
    </source>
</evidence>
<reference evidence="4" key="1">
    <citation type="submission" date="2011-08" db="EMBL/GenBank/DDBJ databases">
        <title>Complete sequence of chromosome of Streptomyces violaceusniger Tu 4113.</title>
        <authorList>
            <consortium name="US DOE Joint Genome Institute"/>
            <person name="Lucas S."/>
            <person name="Han J."/>
            <person name="Lapidus A."/>
            <person name="Cheng J.-F."/>
            <person name="Goodwin L."/>
            <person name="Pitluck S."/>
            <person name="Peters L."/>
            <person name="Ivanova N."/>
            <person name="Daligault H."/>
            <person name="Detter J.C."/>
            <person name="Han C."/>
            <person name="Tapia R."/>
            <person name="Land M."/>
            <person name="Hauser L."/>
            <person name="Kyrpides N."/>
            <person name="Ivanova N."/>
            <person name="Pagani I."/>
            <person name="Hagen A."/>
            <person name="Katz L."/>
            <person name="Fiedler H.-P."/>
            <person name="Keasling J."/>
            <person name="Fortman J."/>
            <person name="Woyke T."/>
        </authorList>
    </citation>
    <scope>NUCLEOTIDE SEQUENCE [LARGE SCALE GENOMIC DNA]</scope>
    <source>
        <strain evidence="4">Tu 4113</strain>
    </source>
</reference>
<evidence type="ECO:0000256" key="2">
    <source>
        <dbReference type="ARBA" id="ARBA00022679"/>
    </source>
</evidence>
<proteinExistence type="predicted"/>
<name>G2PAG5_STRV4</name>
<organism evidence="4 5">
    <name type="scientific">Streptomyces violaceusniger (strain Tu 4113)</name>
    <dbReference type="NCBI Taxonomy" id="653045"/>
    <lineage>
        <taxon>Bacteria</taxon>
        <taxon>Bacillati</taxon>
        <taxon>Actinomycetota</taxon>
        <taxon>Actinomycetes</taxon>
        <taxon>Kitasatosporales</taxon>
        <taxon>Streptomycetaceae</taxon>
        <taxon>Streptomyces</taxon>
        <taxon>Streptomyces violaceusniger group</taxon>
    </lineage>
</organism>
<dbReference type="CDD" id="cd02440">
    <property type="entry name" value="AdoMet_MTases"/>
    <property type="match status" value="1"/>
</dbReference>
<protein>
    <submittedName>
        <fullName evidence="4">Methyltransferase type 12</fullName>
    </submittedName>
</protein>
<dbReference type="AlphaFoldDB" id="G2PAG5"/>
<dbReference type="GO" id="GO:0017000">
    <property type="term" value="P:antibiotic biosynthetic process"/>
    <property type="evidence" value="ECO:0007669"/>
    <property type="project" value="UniProtKB-ARBA"/>
</dbReference>
<keyword evidence="2" id="KW-0808">Transferase</keyword>
<dbReference type="EMBL" id="CP002994">
    <property type="protein sequence ID" value="AEM80974.1"/>
    <property type="molecule type" value="Genomic_DNA"/>
</dbReference>
<dbReference type="eggNOG" id="COG2890">
    <property type="taxonomic scope" value="Bacteria"/>
</dbReference>
<dbReference type="GO" id="GO:0032259">
    <property type="term" value="P:methylation"/>
    <property type="evidence" value="ECO:0007669"/>
    <property type="project" value="UniProtKB-KW"/>
</dbReference>
<dbReference type="GO" id="GO:0008168">
    <property type="term" value="F:methyltransferase activity"/>
    <property type="evidence" value="ECO:0007669"/>
    <property type="project" value="UniProtKB-KW"/>
</dbReference>
<sequence length="293" mass="32411">MTDHHHHPHHHHHNHAADADEWGESAMAELLDLDAEVLHTFLSEVTDVLAQLTRDEPPHRILDLGSGTGAGTLALLQRFEDTEATAVDRSPRLLDHIRGKARARGVEDRVRAVQADLDAAWPDFGAVDLVWASASLHHLTDPDRGLREIFESLRPGGFLAVIEMAGFPRFLPDDVGRGRPGLEARCHAARAEAHAESLPDLGSDWGPRLSRAGFTVEVERPFTIDLRPPLPEPTARYAQASLRMLRSRIAGKLSSDDLATLDHLLDSDGPDGLLRRDDLTVRAERTLWAARRP</sequence>
<evidence type="ECO:0000256" key="1">
    <source>
        <dbReference type="ARBA" id="ARBA00022603"/>
    </source>
</evidence>
<accession>G2PAG5</accession>
<dbReference type="InterPro" id="IPR029063">
    <property type="entry name" value="SAM-dependent_MTases_sf"/>
</dbReference>